<comment type="caution">
    <text evidence="1">The sequence shown here is derived from an EMBL/GenBank/DDBJ whole genome shotgun (WGS) entry which is preliminary data.</text>
</comment>
<dbReference type="AlphaFoldDB" id="A0A9P8P9I2"/>
<sequence>MVSFWAYWFSEDWICSNTQSNSRCGRELNNGSTYSGAYVFPSWQIKLNSFCAVSGSQLLPILEMVFLIFGSCWTFQLLSSISTSNSLLSLDTSFTHLSKRESYSSSLSLSSLRSDLSRHSAVLKALPDLNVCSLSVINLEL</sequence>
<organism evidence="1 2">
    <name type="scientific">Ogataea philodendri</name>
    <dbReference type="NCBI Taxonomy" id="1378263"/>
    <lineage>
        <taxon>Eukaryota</taxon>
        <taxon>Fungi</taxon>
        <taxon>Dikarya</taxon>
        <taxon>Ascomycota</taxon>
        <taxon>Saccharomycotina</taxon>
        <taxon>Pichiomycetes</taxon>
        <taxon>Pichiales</taxon>
        <taxon>Pichiaceae</taxon>
        <taxon>Ogataea</taxon>
    </lineage>
</organism>
<evidence type="ECO:0000313" key="2">
    <source>
        <dbReference type="Proteomes" id="UP000769157"/>
    </source>
</evidence>
<protein>
    <submittedName>
        <fullName evidence="1">Uncharacterized protein</fullName>
    </submittedName>
</protein>
<proteinExistence type="predicted"/>
<dbReference type="EMBL" id="JAEUBE010000183">
    <property type="protein sequence ID" value="KAH3667154.1"/>
    <property type="molecule type" value="Genomic_DNA"/>
</dbReference>
<dbReference type="GeneID" id="70234770"/>
<accession>A0A9P8P9I2</accession>
<keyword evidence="2" id="KW-1185">Reference proteome</keyword>
<dbReference type="RefSeq" id="XP_046061966.1">
    <property type="nucleotide sequence ID" value="XM_046203713.1"/>
</dbReference>
<name>A0A9P8P9I2_9ASCO</name>
<reference evidence="1" key="2">
    <citation type="submission" date="2021-01" db="EMBL/GenBank/DDBJ databases">
        <authorList>
            <person name="Schikora-Tamarit M.A."/>
        </authorList>
    </citation>
    <scope>NUCLEOTIDE SEQUENCE</scope>
    <source>
        <strain evidence="1">CBS6075</strain>
    </source>
</reference>
<reference evidence="1" key="1">
    <citation type="journal article" date="2021" name="Open Biol.">
        <title>Shared evolutionary footprints suggest mitochondrial oxidative damage underlies multiple complex I losses in fungi.</title>
        <authorList>
            <person name="Schikora-Tamarit M.A."/>
            <person name="Marcet-Houben M."/>
            <person name="Nosek J."/>
            <person name="Gabaldon T."/>
        </authorList>
    </citation>
    <scope>NUCLEOTIDE SEQUENCE</scope>
    <source>
        <strain evidence="1">CBS6075</strain>
    </source>
</reference>
<gene>
    <name evidence="1" type="ORF">OGAPHI_002803</name>
</gene>
<dbReference type="Proteomes" id="UP000769157">
    <property type="component" value="Unassembled WGS sequence"/>
</dbReference>
<evidence type="ECO:0000313" key="1">
    <source>
        <dbReference type="EMBL" id="KAH3667154.1"/>
    </source>
</evidence>